<dbReference type="Gene3D" id="2.40.30.100">
    <property type="entry name" value="AF2212/PG0164-like"/>
    <property type="match status" value="1"/>
</dbReference>
<name>A0ABT0HN12_9BACT</name>
<reference evidence="1 2" key="1">
    <citation type="submission" date="2022-04" db="EMBL/GenBank/DDBJ databases">
        <title>Spirosoma sp. strain RP8 genome sequencing and assembly.</title>
        <authorList>
            <person name="Jung Y."/>
        </authorList>
    </citation>
    <scope>NUCLEOTIDE SEQUENCE [LARGE SCALE GENOMIC DNA]</scope>
    <source>
        <strain evidence="1 2">RP8</strain>
    </source>
</reference>
<dbReference type="Proteomes" id="UP001202180">
    <property type="component" value="Unassembled WGS sequence"/>
</dbReference>
<dbReference type="RefSeq" id="WP_248477922.1">
    <property type="nucleotide sequence ID" value="NZ_JALPRF010000002.1"/>
</dbReference>
<evidence type="ECO:0000313" key="1">
    <source>
        <dbReference type="EMBL" id="MCK8493360.1"/>
    </source>
</evidence>
<sequence length="173" mass="19619">MFSFTAILHKFDKKGEKTGWIYIEIPVEVTNGLKPDQKTSFRVTGTLDEFPIRQVALIPMGWSDGFEGTFIMAINATMRRGIRKEVGATVRVAIEADDSPVALSADFLACLQDDTEAHQFFETLPKGHQNYFSKWIDDAKTAETKANRIAKALRGLSMRMGYSEMIRYFKNRP</sequence>
<accession>A0ABT0HN12</accession>
<organism evidence="1 2">
    <name type="scientific">Spirosoma liriopis</name>
    <dbReference type="NCBI Taxonomy" id="2937440"/>
    <lineage>
        <taxon>Bacteria</taxon>
        <taxon>Pseudomonadati</taxon>
        <taxon>Bacteroidota</taxon>
        <taxon>Cytophagia</taxon>
        <taxon>Cytophagales</taxon>
        <taxon>Cytophagaceae</taxon>
        <taxon>Spirosoma</taxon>
    </lineage>
</organism>
<evidence type="ECO:0000313" key="2">
    <source>
        <dbReference type="Proteomes" id="UP001202180"/>
    </source>
</evidence>
<proteinExistence type="predicted"/>
<gene>
    <name evidence="1" type="ORF">M0L20_15945</name>
</gene>
<dbReference type="Pfam" id="PF08922">
    <property type="entry name" value="DUF1905"/>
    <property type="match status" value="1"/>
</dbReference>
<protein>
    <submittedName>
        <fullName evidence="1">YdeI/OmpD-associated family protein</fullName>
    </submittedName>
</protein>
<dbReference type="InterPro" id="IPR037079">
    <property type="entry name" value="AF2212/PG0164-like_sf"/>
</dbReference>
<keyword evidence="2" id="KW-1185">Reference proteome</keyword>
<dbReference type="Pfam" id="PF13376">
    <property type="entry name" value="OmdA"/>
    <property type="match status" value="1"/>
</dbReference>
<comment type="caution">
    <text evidence="1">The sequence shown here is derived from an EMBL/GenBank/DDBJ whole genome shotgun (WGS) entry which is preliminary data.</text>
</comment>
<dbReference type="InterPro" id="IPR015018">
    <property type="entry name" value="DUF1905"/>
</dbReference>
<dbReference type="SUPFAM" id="SSF141694">
    <property type="entry name" value="AF2212/PG0164-like"/>
    <property type="match status" value="1"/>
</dbReference>
<dbReference type="EMBL" id="JALPRF010000002">
    <property type="protein sequence ID" value="MCK8493360.1"/>
    <property type="molecule type" value="Genomic_DNA"/>
</dbReference>